<dbReference type="eggNOG" id="ENOG502QPT7">
    <property type="taxonomic scope" value="Eukaryota"/>
</dbReference>
<proteinExistence type="predicted"/>
<dbReference type="EMBL" id="CAIF01000012">
    <property type="protein sequence ID" value="CCH41152.1"/>
    <property type="molecule type" value="Genomic_DNA"/>
</dbReference>
<reference evidence="2 3" key="1">
    <citation type="journal article" date="2012" name="Eukaryot. Cell">
        <title>Draft genome sequence of Wickerhamomyces ciferrii NRRL Y-1031 F-60-10.</title>
        <authorList>
            <person name="Schneider J."/>
            <person name="Andrea H."/>
            <person name="Blom J."/>
            <person name="Jaenicke S."/>
            <person name="Ruckert C."/>
            <person name="Schorsch C."/>
            <person name="Szczepanowski R."/>
            <person name="Farwick M."/>
            <person name="Goesmann A."/>
            <person name="Puhler A."/>
            <person name="Schaffer S."/>
            <person name="Tauch A."/>
            <person name="Kohler T."/>
            <person name="Brinkrolf K."/>
        </authorList>
    </citation>
    <scope>NUCLEOTIDE SEQUENCE [LARGE SCALE GENOMIC DNA]</scope>
    <source>
        <strain evidence="3">ATCC 14091 / BCRC 22168 / CBS 111 / JCM 3599 / NBRC 0793 / NRRL Y-1031 F-60-10</strain>
    </source>
</reference>
<feature type="compositionally biased region" description="Basic and acidic residues" evidence="1">
    <location>
        <begin position="1308"/>
        <end position="1325"/>
    </location>
</feature>
<comment type="caution">
    <text evidence="2">The sequence shown here is derived from an EMBL/GenBank/DDBJ whole genome shotgun (WGS) entry which is preliminary data.</text>
</comment>
<dbReference type="STRING" id="1206466.K0KG21"/>
<feature type="compositionally biased region" description="Polar residues" evidence="1">
    <location>
        <begin position="161"/>
        <end position="173"/>
    </location>
</feature>
<feature type="compositionally biased region" description="Low complexity" evidence="1">
    <location>
        <begin position="1768"/>
        <end position="1781"/>
    </location>
</feature>
<dbReference type="InParanoid" id="K0KG21"/>
<organism evidence="2 3">
    <name type="scientific">Wickerhamomyces ciferrii (strain ATCC 14091 / BCRC 22168 / CBS 111 / JCM 3599 / NBRC 0793 / NRRL Y-1031 F-60-10)</name>
    <name type="common">Yeast</name>
    <name type="synonym">Pichia ciferrii</name>
    <dbReference type="NCBI Taxonomy" id="1206466"/>
    <lineage>
        <taxon>Eukaryota</taxon>
        <taxon>Fungi</taxon>
        <taxon>Dikarya</taxon>
        <taxon>Ascomycota</taxon>
        <taxon>Saccharomycotina</taxon>
        <taxon>Saccharomycetes</taxon>
        <taxon>Phaffomycetales</taxon>
        <taxon>Wickerhamomycetaceae</taxon>
        <taxon>Wickerhamomyces</taxon>
    </lineage>
</organism>
<feature type="compositionally biased region" description="Basic and acidic residues" evidence="1">
    <location>
        <begin position="1512"/>
        <end position="1528"/>
    </location>
</feature>
<feature type="compositionally biased region" description="Polar residues" evidence="1">
    <location>
        <begin position="83"/>
        <end position="96"/>
    </location>
</feature>
<dbReference type="Proteomes" id="UP000009328">
    <property type="component" value="Unassembled WGS sequence"/>
</dbReference>
<evidence type="ECO:0000256" key="1">
    <source>
        <dbReference type="SAM" id="MobiDB-lite"/>
    </source>
</evidence>
<keyword evidence="3" id="KW-1185">Reference proteome</keyword>
<dbReference type="HOGENOM" id="CLU_236738_0_0_1"/>
<feature type="region of interest" description="Disordered" evidence="1">
    <location>
        <begin position="148"/>
        <end position="188"/>
    </location>
</feature>
<sequence>MSLNILISLNSSQIKQSFWYWIWTGSYSGYSLQRTRYNKTMAGLKKRPLVAPKLVKSAPITKRTAKIRRSPSPNPILAPPPTTNSNKSLGSSPVKDSTTSLPPPSSITPMSTKRRSLLASKSNNNHNLPSSPLNNKFEQALQTSLNSMNKAKSSPLKPTATRLNSLPSPSPEFTRQRHIKPSDISKSSPIRSKKVMFTENLVMNDRTIPTPKKSILKSTFLDPPQMNPLVPTNSQSSNSNQTLISSSNASRLEFWTPGNIPRLSSSSSNTVTTNEELVFFKNILHGGIIVLDIPSCERQFEIYATLNLLLKDLNDKKILILLGSLSELTRLLKRDLVSIENEILNNESNAFLVRTDIQITKILTQLLSNNKIMLNFWKKSKINFDLGKWCINHSSSLILKQTISKSLITANLQLLKDHKLHSYLNTSIQEFILYALLNMKHFNSSSLLVERLYTLKSLIINHTLMMEKNSKSWLPFLFNCLCDFNSPIYQKQQQVAVQCLLEASKLYLTSKNVNFEIHRSLTLPIHKTLNIQPESQISINSTPLDLQQTTFTYIIGRSLELLQDQSKIAMDLWLGITLMFYSTNESLTELPIEIDSPWFLILKKALTSESDEIISNGIRAYKGLFYVLYKNGKFPENLELMFNGFKLIKRDFIDHESLSIFVLQIIYSFFNNTFLIKQFFSQIWPYIDTLLNDLSGRNEILQKFPVKVFTHVIYQQQRQQDPFYLVKCLGNDKFNINEIQPLQPDTILKNHELIWKTFINSIWNSNETVKVKVQALFTLMGSIKNVSVRDNDITMLNKLFGALELYKDFIPEYLKAIDQFSDSDKSLYIEKFLLNIKNTFGNRAFLKESNGILVFNQSNVYVTMALNHYNSPKNMFNESIKIIVNVIKAHQYKFYESLIMNHKDKLIVQYLNNYLGSKIFEKLLPSFEIQSIGNTISNLDKDENLWKNYLSYITKCSTITPLQGISYLKISSWSATEIIKFTKHIHTHHQQLTTPFTQCMVTELQSMSSIIAIDFFNKLLIHDQMWILNQLKEHIYFHVMDPDQQYSDDVHFYGLAFFDKYLQKIQKNGNEQIDGFLAQGLELCEALKKNQKVLTTTPQILKLIQGVIKNALKESIILENLPKVKKFVDDQIIQQRQNLSSLVTQSPTKESVKEVSSSDLSANTSEAKDIPNVTDQVDYDLSVDSTDSKGAKDDIRDEEASEIPTQSIAEVNETEDEVEIEKTQADKPNKPKEDLHGIQSSDVSNNDQTPELTPPVEENVNDIADEAVITEDSTVQDTVEIQQSVSLNDNTVDFENKSVEQDSGVEADNSKVEEHDTVEIEDKAEPTIAEPAIEEPVEKDQEVTQEAQSETKPQESLENSVQSDTVEVGNEADSMDIDQQADSFTDGATSETESQSRLNFKIGEFRKRVEIFKEKKRLSKIVEEFNKSGIRPSNESSNTVNPELTNSSESIDDSDPKNRNIDNNGDLIAESTDENVKDLEAKDTREAGSDYNDTLIIPDDEQDSLKNSNEVPEDKNVTAKEVINEEPKVSLQESEVSQDSKNDKDENIEQPIQVIDQDPQRIEKSASVELTNEWADHPSDEPEFYDAQTNVNPSSSPVHESTSSDAGERFFESQEDISSPKKSKTEEPIDQVVETQEIPDSNEALVVHKPNEEESQPSNDVEATQETTEDTDVGTIGQDKDDEKENDIPSDSMVLYSSPLKHIRSKNAPLSNIDNHNQDIQNTPTRSSRKRQYQGGEEEQPTGANHNYESSDEDSDGDIVEIDDSEFSKSFISSSPRKPISNKIEPAQKKQRLEHINSPGLDVLTPPDENPVVQPIDKINDVFNSFTDHDISNLNDKEVYEIENKMLAFMMRLRNRK</sequence>
<feature type="compositionally biased region" description="Polar residues" evidence="1">
    <location>
        <begin position="1344"/>
        <end position="1365"/>
    </location>
</feature>
<evidence type="ECO:0000313" key="2">
    <source>
        <dbReference type="EMBL" id="CCH41152.1"/>
    </source>
</evidence>
<feature type="compositionally biased region" description="Basic and acidic residues" evidence="1">
    <location>
        <begin position="1220"/>
        <end position="1236"/>
    </location>
</feature>
<feature type="compositionally biased region" description="Acidic residues" evidence="1">
    <location>
        <begin position="1750"/>
        <end position="1765"/>
    </location>
</feature>
<feature type="compositionally biased region" description="Basic and acidic residues" evidence="1">
    <location>
        <begin position="1678"/>
        <end position="1687"/>
    </location>
</feature>
<accession>K0KG21</accession>
<name>K0KG21_WICCF</name>
<feature type="region of interest" description="Disordered" evidence="1">
    <location>
        <begin position="1284"/>
        <end position="1400"/>
    </location>
</feature>
<feature type="compositionally biased region" description="Polar residues" evidence="1">
    <location>
        <begin position="1656"/>
        <end position="1666"/>
    </location>
</feature>
<feature type="compositionally biased region" description="Polar residues" evidence="1">
    <location>
        <begin position="1143"/>
        <end position="1165"/>
    </location>
</feature>
<feature type="compositionally biased region" description="Basic and acidic residues" evidence="1">
    <location>
        <begin position="1474"/>
        <end position="1488"/>
    </location>
</feature>
<feature type="region of interest" description="Disordered" evidence="1">
    <location>
        <begin position="55"/>
        <end position="113"/>
    </location>
</feature>
<feature type="compositionally biased region" description="Polar residues" evidence="1">
    <location>
        <begin position="1238"/>
        <end position="1251"/>
    </location>
</feature>
<evidence type="ECO:0000313" key="3">
    <source>
        <dbReference type="Proteomes" id="UP000009328"/>
    </source>
</evidence>
<gene>
    <name evidence="2" type="ORF">BN7_689</name>
</gene>
<feature type="compositionally biased region" description="Polar residues" evidence="1">
    <location>
        <begin position="1431"/>
        <end position="1449"/>
    </location>
</feature>
<feature type="compositionally biased region" description="Polar residues" evidence="1">
    <location>
        <begin position="1708"/>
        <end position="1726"/>
    </location>
</feature>
<protein>
    <submittedName>
        <fullName evidence="2">Uncharacterized protein</fullName>
    </submittedName>
</protein>
<feature type="region of interest" description="Disordered" evidence="1">
    <location>
        <begin position="1424"/>
        <end position="1792"/>
    </location>
</feature>
<feature type="compositionally biased region" description="Basic and acidic residues" evidence="1">
    <location>
        <begin position="1186"/>
        <end position="1195"/>
    </location>
</feature>
<feature type="compositionally biased region" description="Pro residues" evidence="1">
    <location>
        <begin position="72"/>
        <end position="82"/>
    </location>
</feature>
<feature type="compositionally biased region" description="Polar residues" evidence="1">
    <location>
        <begin position="1284"/>
        <end position="1293"/>
    </location>
</feature>
<feature type="compositionally biased region" description="Polar residues" evidence="1">
    <location>
        <begin position="1380"/>
        <end position="1398"/>
    </location>
</feature>
<feature type="compositionally biased region" description="Basic and acidic residues" evidence="1">
    <location>
        <begin position="1538"/>
        <end position="1547"/>
    </location>
</feature>
<feature type="region of interest" description="Disordered" evidence="1">
    <location>
        <begin position="1143"/>
        <end position="1260"/>
    </location>
</feature>
<feature type="compositionally biased region" description="Low complexity" evidence="1">
    <location>
        <begin position="1594"/>
        <end position="1604"/>
    </location>
</feature>